<dbReference type="EMBL" id="JBHSOW010000015">
    <property type="protein sequence ID" value="MFC5648152.1"/>
    <property type="molecule type" value="Genomic_DNA"/>
</dbReference>
<evidence type="ECO:0000313" key="2">
    <source>
        <dbReference type="EMBL" id="MFC5648152.1"/>
    </source>
</evidence>
<dbReference type="InterPro" id="IPR009288">
    <property type="entry name" value="AIG2-like_dom"/>
</dbReference>
<name>A0ABW0VT66_9BACL</name>
<proteinExistence type="predicted"/>
<accession>A0ABW0VT66</accession>
<sequence>MKASRHTVFIYGSLLPGHSNHEVVSASILASRPGRIAGRLVDYGPYPALLRDQEAALNNRSVRGLWIEVDAPGLIHMDELEGFLGIEESNDYHRVWVTDLDVPEQHGWVYIWDSARDCISIEDDYWPVYYARKNGA</sequence>
<protein>
    <submittedName>
        <fullName evidence="2">Gamma-glutamylcyclotransferase</fullName>
    </submittedName>
</protein>
<dbReference type="InterPro" id="IPR013024">
    <property type="entry name" value="GGCT-like"/>
</dbReference>
<feature type="domain" description="Gamma-glutamylcyclotransferase AIG2-like" evidence="1">
    <location>
        <begin position="8"/>
        <end position="126"/>
    </location>
</feature>
<organism evidence="2 3">
    <name type="scientific">Paenibacillus solisilvae</name>
    <dbReference type="NCBI Taxonomy" id="2486751"/>
    <lineage>
        <taxon>Bacteria</taxon>
        <taxon>Bacillati</taxon>
        <taxon>Bacillota</taxon>
        <taxon>Bacilli</taxon>
        <taxon>Bacillales</taxon>
        <taxon>Paenibacillaceae</taxon>
        <taxon>Paenibacillus</taxon>
    </lineage>
</organism>
<dbReference type="Gene3D" id="3.10.490.10">
    <property type="entry name" value="Gamma-glutamyl cyclotransferase-like"/>
    <property type="match status" value="1"/>
</dbReference>
<dbReference type="Pfam" id="PF06094">
    <property type="entry name" value="GGACT"/>
    <property type="match status" value="1"/>
</dbReference>
<comment type="caution">
    <text evidence="2">The sequence shown here is derived from an EMBL/GenBank/DDBJ whole genome shotgun (WGS) entry which is preliminary data.</text>
</comment>
<dbReference type="CDD" id="cd06661">
    <property type="entry name" value="GGCT_like"/>
    <property type="match status" value="1"/>
</dbReference>
<evidence type="ECO:0000259" key="1">
    <source>
        <dbReference type="Pfam" id="PF06094"/>
    </source>
</evidence>
<keyword evidence="3" id="KW-1185">Reference proteome</keyword>
<dbReference type="RefSeq" id="WP_379186610.1">
    <property type="nucleotide sequence ID" value="NZ_JBHSOW010000015.1"/>
</dbReference>
<evidence type="ECO:0000313" key="3">
    <source>
        <dbReference type="Proteomes" id="UP001596047"/>
    </source>
</evidence>
<dbReference type="Proteomes" id="UP001596047">
    <property type="component" value="Unassembled WGS sequence"/>
</dbReference>
<reference evidence="3" key="1">
    <citation type="journal article" date="2019" name="Int. J. Syst. Evol. Microbiol.">
        <title>The Global Catalogue of Microorganisms (GCM) 10K type strain sequencing project: providing services to taxonomists for standard genome sequencing and annotation.</title>
        <authorList>
            <consortium name="The Broad Institute Genomics Platform"/>
            <consortium name="The Broad Institute Genome Sequencing Center for Infectious Disease"/>
            <person name="Wu L."/>
            <person name="Ma J."/>
        </authorList>
    </citation>
    <scope>NUCLEOTIDE SEQUENCE [LARGE SCALE GENOMIC DNA]</scope>
    <source>
        <strain evidence="3">CGMCC 1.3240</strain>
    </source>
</reference>
<dbReference type="SUPFAM" id="SSF110857">
    <property type="entry name" value="Gamma-glutamyl cyclotransferase-like"/>
    <property type="match status" value="1"/>
</dbReference>
<gene>
    <name evidence="2" type="ORF">ACFPYJ_03285</name>
</gene>
<dbReference type="InterPro" id="IPR036568">
    <property type="entry name" value="GGCT-like_sf"/>
</dbReference>